<dbReference type="GO" id="GO:0032955">
    <property type="term" value="P:regulation of division septum assembly"/>
    <property type="evidence" value="ECO:0007669"/>
    <property type="project" value="TreeGrafter"/>
</dbReference>
<gene>
    <name evidence="3" type="ORF">E3P99_02068</name>
</gene>
<dbReference type="AlphaFoldDB" id="A0A4T0FMT1"/>
<dbReference type="InterPro" id="IPR027267">
    <property type="entry name" value="AH/BAR_dom_sf"/>
</dbReference>
<keyword evidence="4" id="KW-1185">Reference proteome</keyword>
<dbReference type="SMART" id="SM00325">
    <property type="entry name" value="RhoGEF"/>
    <property type="match status" value="1"/>
</dbReference>
<evidence type="ECO:0000256" key="1">
    <source>
        <dbReference type="SAM" id="MobiDB-lite"/>
    </source>
</evidence>
<comment type="caution">
    <text evidence="3">The sequence shown here is derived from an EMBL/GenBank/DDBJ whole genome shotgun (WGS) entry which is preliminary data.</text>
</comment>
<dbReference type="InterPro" id="IPR035899">
    <property type="entry name" value="DBL_dom_sf"/>
</dbReference>
<feature type="region of interest" description="Disordered" evidence="1">
    <location>
        <begin position="310"/>
        <end position="373"/>
    </location>
</feature>
<evidence type="ECO:0000259" key="2">
    <source>
        <dbReference type="PROSITE" id="PS50010"/>
    </source>
</evidence>
<dbReference type="OrthoDB" id="10256089at2759"/>
<proteinExistence type="predicted"/>
<feature type="compositionally biased region" description="Polar residues" evidence="1">
    <location>
        <begin position="682"/>
        <end position="692"/>
    </location>
</feature>
<dbReference type="SUPFAM" id="SSF103657">
    <property type="entry name" value="BAR/IMD domain-like"/>
    <property type="match status" value="1"/>
</dbReference>
<feature type="region of interest" description="Disordered" evidence="1">
    <location>
        <begin position="1"/>
        <end position="47"/>
    </location>
</feature>
<feature type="compositionally biased region" description="Basic residues" evidence="1">
    <location>
        <begin position="344"/>
        <end position="356"/>
    </location>
</feature>
<feature type="compositionally biased region" description="Low complexity" evidence="1">
    <location>
        <begin position="319"/>
        <end position="338"/>
    </location>
</feature>
<protein>
    <recommendedName>
        <fullName evidence="2">DH domain-containing protein</fullName>
    </recommendedName>
</protein>
<dbReference type="SUPFAM" id="SSF48065">
    <property type="entry name" value="DBL homology domain (DH-domain)"/>
    <property type="match status" value="1"/>
</dbReference>
<dbReference type="GO" id="GO:0005737">
    <property type="term" value="C:cytoplasm"/>
    <property type="evidence" value="ECO:0007669"/>
    <property type="project" value="TreeGrafter"/>
</dbReference>
<evidence type="ECO:0000313" key="4">
    <source>
        <dbReference type="Proteomes" id="UP000310189"/>
    </source>
</evidence>
<feature type="compositionally biased region" description="Pro residues" evidence="1">
    <location>
        <begin position="10"/>
        <end position="29"/>
    </location>
</feature>
<reference evidence="3 4" key="1">
    <citation type="submission" date="2019-03" db="EMBL/GenBank/DDBJ databases">
        <title>Sequencing 23 genomes of Wallemia ichthyophaga.</title>
        <authorList>
            <person name="Gostincar C."/>
        </authorList>
    </citation>
    <scope>NUCLEOTIDE SEQUENCE [LARGE SCALE GENOMIC DNA]</scope>
    <source>
        <strain evidence="3 4">EXF-5753</strain>
    </source>
</reference>
<name>A0A4T0FMT1_9BASI</name>
<feature type="compositionally biased region" description="Basic and acidic residues" evidence="1">
    <location>
        <begin position="636"/>
        <end position="650"/>
    </location>
</feature>
<dbReference type="Pfam" id="PF00621">
    <property type="entry name" value="RhoGEF"/>
    <property type="match status" value="1"/>
</dbReference>
<sequence>MSLPQQKPTPQKPLPLPPDVDGYAPPPQLKPKNPRRRKTVNSETSSIQSTNSLILNELLETEKVYASDLQLIWNIFHKSATKSTRLQRSKSVNSSSSTGSHRNYKQLIETDFVCTPQAEIEAYELSKKAFPGSTTLTNSFFQSDQQVLSHENIRLIFLNIHPIMLWTLEFVELLENTITNGNNIGELFCQYIPSHFEPLYLYYCSRQTSSNNRLVQLLQNDARVQAWHTDCSNQLQGQSNAWDLPSLLVKPFQRILKYPLLLNNLIKCNENKFGVSSLQKALTDLQSLAERINDAKFRKDSVDHILLTVGSLPNDDTSTRSPQIPSSSTSTPNTLKKTPPLPSKKSRTFLRRRAKSTTHPNSSTSSVASSPLQTSQNLAIEHAQNNGPPVYAHQESIVFDRCVGMLDYQLQQLTTFTRNINDWINLISLELNQLAKFVGRWYATSSLEGLSVVENESTMTIEAYARVIREIFKRPYATLVKKIDSRIHYRLKQIMKLTSNPRIIIVRRNELKREFEESTSAIPSKSRWSSTQLIANAHEAFEVFHALDVQLRLELPVLVRGMKKALQGVLHDFVKIQTEYYQQSHELRQMWCQQWCTFNHEHTPERILKDWQIRFGIISDRLDKLNLQIAPTYDIPHRPEAEKSDKDATVRRRGASLSNQNYNHTFDRLSMSDDNHGESTHTHTTNTSQRSSGIYLDSPPTPSSMSHSHDKSPTPSLYTRMLPQLSLDSYRTAFSKQPPHTDKLDDASVQLSLNSFDAETERLACFMQRDIGGLGLKWDEGDEEVSERH</sequence>
<dbReference type="GO" id="GO:0031991">
    <property type="term" value="P:regulation of actomyosin contractile ring contraction"/>
    <property type="evidence" value="ECO:0007669"/>
    <property type="project" value="TreeGrafter"/>
</dbReference>
<dbReference type="GO" id="GO:0005085">
    <property type="term" value="F:guanyl-nucleotide exchange factor activity"/>
    <property type="evidence" value="ECO:0007669"/>
    <property type="project" value="InterPro"/>
</dbReference>
<dbReference type="Gene3D" id="1.20.1270.60">
    <property type="entry name" value="Arfaptin homology (AH) domain/BAR domain"/>
    <property type="match status" value="1"/>
</dbReference>
<feature type="domain" description="DH" evidence="2">
    <location>
        <begin position="50"/>
        <end position="295"/>
    </location>
</feature>
<dbReference type="PROSITE" id="PS50010">
    <property type="entry name" value="DH_2"/>
    <property type="match status" value="1"/>
</dbReference>
<dbReference type="PANTHER" id="PTHR22834:SF20">
    <property type="entry name" value="SH3 DOMAIN-CONTAINING PROTEIN"/>
    <property type="match status" value="1"/>
</dbReference>
<evidence type="ECO:0000313" key="3">
    <source>
        <dbReference type="EMBL" id="TIA89460.1"/>
    </source>
</evidence>
<dbReference type="PANTHER" id="PTHR22834">
    <property type="entry name" value="NUCLEAR FUSION PROTEIN FUS2"/>
    <property type="match status" value="1"/>
</dbReference>
<accession>A0A4T0FMT1</accession>
<feature type="compositionally biased region" description="Basic and acidic residues" evidence="1">
    <location>
        <begin position="665"/>
        <end position="681"/>
    </location>
</feature>
<dbReference type="Gene3D" id="1.20.900.10">
    <property type="entry name" value="Dbl homology (DH) domain"/>
    <property type="match status" value="1"/>
</dbReference>
<dbReference type="InterPro" id="IPR051492">
    <property type="entry name" value="Dynamin-Rho_GEF"/>
</dbReference>
<dbReference type="InterPro" id="IPR000219">
    <property type="entry name" value="DH_dom"/>
</dbReference>
<organism evidence="3 4">
    <name type="scientific">Wallemia hederae</name>
    <dbReference type="NCBI Taxonomy" id="1540922"/>
    <lineage>
        <taxon>Eukaryota</taxon>
        <taxon>Fungi</taxon>
        <taxon>Dikarya</taxon>
        <taxon>Basidiomycota</taxon>
        <taxon>Wallemiomycotina</taxon>
        <taxon>Wallemiomycetes</taxon>
        <taxon>Wallemiales</taxon>
        <taxon>Wallemiaceae</taxon>
        <taxon>Wallemia</taxon>
    </lineage>
</organism>
<feature type="compositionally biased region" description="Low complexity" evidence="1">
    <location>
        <begin position="362"/>
        <end position="373"/>
    </location>
</feature>
<feature type="region of interest" description="Disordered" evidence="1">
    <location>
        <begin position="636"/>
        <end position="718"/>
    </location>
</feature>
<dbReference type="Proteomes" id="UP000310189">
    <property type="component" value="Unassembled WGS sequence"/>
</dbReference>
<dbReference type="EMBL" id="SPNW01000027">
    <property type="protein sequence ID" value="TIA89460.1"/>
    <property type="molecule type" value="Genomic_DNA"/>
</dbReference>